<dbReference type="EMBL" id="JWSW01000046">
    <property type="protein sequence ID" value="KIJ88531.1"/>
    <property type="molecule type" value="Genomic_DNA"/>
</dbReference>
<comment type="caution">
    <text evidence="1">The sequence shown here is derived from an EMBL/GenBank/DDBJ whole genome shotgun (WGS) entry which is preliminary data.</text>
</comment>
<reference evidence="1 2" key="1">
    <citation type="submission" date="2014-12" db="EMBL/GenBank/DDBJ databases">
        <title>Whole genome sequence of Candidatus Rickettsia asemboensis strain NMRCii isolated from cat fleas in west Kenya.</title>
        <authorList>
            <person name="Jima D."/>
            <person name="Luce-Fedrow A."/>
            <person name="Yang Y."/>
            <person name="Maina A.N."/>
            <person name="Snesrud E.C."/>
            <person name="Jarman R.G."/>
            <person name="Richards A.L."/>
            <person name="Hang J."/>
        </authorList>
    </citation>
    <scope>NUCLEOTIDE SEQUENCE [LARGE SCALE GENOMIC DNA]</scope>
    <source>
        <strain evidence="1 2">NMRCii</strain>
    </source>
</reference>
<evidence type="ECO:0000313" key="2">
    <source>
        <dbReference type="Proteomes" id="UP000031952"/>
    </source>
</evidence>
<proteinExistence type="predicted"/>
<gene>
    <name evidence="1" type="ORF">SB78_05170</name>
</gene>
<organism evidence="1 2">
    <name type="scientific">Rickettsia asembonensis</name>
    <dbReference type="NCBI Taxonomy" id="1068590"/>
    <lineage>
        <taxon>Bacteria</taxon>
        <taxon>Pseudomonadati</taxon>
        <taxon>Pseudomonadota</taxon>
        <taxon>Alphaproteobacteria</taxon>
        <taxon>Rickettsiales</taxon>
        <taxon>Rickettsiaceae</taxon>
        <taxon>Rickettsieae</taxon>
        <taxon>Rickettsia</taxon>
        <taxon>spotted fever group</taxon>
    </lineage>
</organism>
<dbReference type="AlphaFoldDB" id="A0A0C2MMW8"/>
<dbReference type="Proteomes" id="UP000031952">
    <property type="component" value="Unassembled WGS sequence"/>
</dbReference>
<evidence type="ECO:0000313" key="1">
    <source>
        <dbReference type="EMBL" id="KIJ88531.1"/>
    </source>
</evidence>
<keyword evidence="2" id="KW-1185">Reference proteome</keyword>
<name>A0A0C2MMW8_9RICK</name>
<protein>
    <submittedName>
        <fullName evidence="1">Uncharacterized protein</fullName>
    </submittedName>
</protein>
<sequence length="175" mass="20305">MFQKVWLKTQSSVQLELSIFMKANVFSSKNPVNTSDYQTIIACLEQNVPSFVHLDFSKLSLTLPQLEEIAAKIQNNNFIGNVIWGKMPNASSDIVQKIESKIILNNQNYKHHPTDFLHGLFSLHAYIDSTENDIVKFAVEKENNKKVKIRNEQLKDWKLFKIFNKRQILCSSIYK</sequence>
<accession>A0A0C2MMW8</accession>